<evidence type="ECO:0000313" key="2">
    <source>
        <dbReference type="Proteomes" id="UP000886520"/>
    </source>
</evidence>
<accession>A0A9D4V406</accession>
<evidence type="ECO:0000313" key="1">
    <source>
        <dbReference type="EMBL" id="KAI5079351.1"/>
    </source>
</evidence>
<sequence length="184" mass="20844">MSACRCSLSHRQHRLLHALSYNCYSQQNNPPYYYLLALSVQQSCWKDNATDNGIAVEILQSKPLYFSILAVLQAKVQVVGGQVHLNLFAIIRTHDPYPVRSIDMWHPSCAAISNLGAPRCWVVHVLGAICWRGTFDKVEAWPRAFLSCASAATTWRFRLFELSKPSSFTHSEPSSYCIVRLLEI</sequence>
<dbReference type="EMBL" id="JABFUD020000005">
    <property type="protein sequence ID" value="KAI5079351.1"/>
    <property type="molecule type" value="Genomic_DNA"/>
</dbReference>
<comment type="caution">
    <text evidence="1">The sequence shown here is derived from an EMBL/GenBank/DDBJ whole genome shotgun (WGS) entry which is preliminary data.</text>
</comment>
<protein>
    <submittedName>
        <fullName evidence="1">Uncharacterized protein</fullName>
    </submittedName>
</protein>
<organism evidence="1 2">
    <name type="scientific">Adiantum capillus-veneris</name>
    <name type="common">Maidenhair fern</name>
    <dbReference type="NCBI Taxonomy" id="13818"/>
    <lineage>
        <taxon>Eukaryota</taxon>
        <taxon>Viridiplantae</taxon>
        <taxon>Streptophyta</taxon>
        <taxon>Embryophyta</taxon>
        <taxon>Tracheophyta</taxon>
        <taxon>Polypodiopsida</taxon>
        <taxon>Polypodiidae</taxon>
        <taxon>Polypodiales</taxon>
        <taxon>Pteridineae</taxon>
        <taxon>Pteridaceae</taxon>
        <taxon>Vittarioideae</taxon>
        <taxon>Adiantum</taxon>
    </lineage>
</organism>
<reference evidence="1 2" key="1">
    <citation type="submission" date="2021-01" db="EMBL/GenBank/DDBJ databases">
        <title>Adiantum capillus-veneris genome.</title>
        <authorList>
            <person name="Fang Y."/>
            <person name="Liao Q."/>
        </authorList>
    </citation>
    <scope>NUCLEOTIDE SEQUENCE [LARGE SCALE GENOMIC DNA]</scope>
    <source>
        <strain evidence="1">H3</strain>
        <tissue evidence="1">Leaf</tissue>
    </source>
</reference>
<dbReference type="AlphaFoldDB" id="A0A9D4V406"/>
<gene>
    <name evidence="1" type="ORF">GOP47_0004830</name>
</gene>
<dbReference type="Proteomes" id="UP000886520">
    <property type="component" value="Chromosome 5"/>
</dbReference>
<name>A0A9D4V406_ADICA</name>
<proteinExistence type="predicted"/>
<keyword evidence="2" id="KW-1185">Reference proteome</keyword>